<evidence type="ECO:0000313" key="1">
    <source>
        <dbReference type="EMBL" id="ADU96715.1"/>
    </source>
</evidence>
<dbReference type="KEGG" id="tam:Theam_0748"/>
<name>E8T6D1_THEA1</name>
<dbReference type="HOGENOM" id="CLU_1081555_0_0_0"/>
<protein>
    <submittedName>
        <fullName evidence="1">Uncharacterized protein</fullName>
    </submittedName>
</protein>
<gene>
    <name evidence="1" type="ordered locus">Theam_0748</name>
</gene>
<evidence type="ECO:0000313" key="2">
    <source>
        <dbReference type="Proteomes" id="UP000006362"/>
    </source>
</evidence>
<dbReference type="STRING" id="648996.Theam_0748"/>
<dbReference type="Proteomes" id="UP000006362">
    <property type="component" value="Chromosome"/>
</dbReference>
<accession>E8T6D1</accession>
<dbReference type="AlphaFoldDB" id="E8T6D1"/>
<reference evidence="1" key="1">
    <citation type="submission" date="2011-01" db="EMBL/GenBank/DDBJ databases">
        <title>Complete sequence of chromosome of Thermovibrio ammonificans HB-1.</title>
        <authorList>
            <consortium name="US DOE Joint Genome Institute"/>
            <person name="Lucas S."/>
            <person name="Copeland A."/>
            <person name="Lapidus A."/>
            <person name="Cheng J.-F."/>
            <person name="Goodwin L."/>
            <person name="Pitluck S."/>
            <person name="Davenport K."/>
            <person name="Detter J.C."/>
            <person name="Han C."/>
            <person name="Tapia R."/>
            <person name="Land M."/>
            <person name="Hauser L."/>
            <person name="Kyrpides N."/>
            <person name="Ivanova N."/>
            <person name="Ovchinnikova G."/>
            <person name="Vetriani C."/>
            <person name="Woyke T."/>
        </authorList>
    </citation>
    <scope>NUCLEOTIDE SEQUENCE [LARGE SCALE GENOMIC DNA]</scope>
    <source>
        <strain evidence="1">HB-1</strain>
    </source>
</reference>
<dbReference type="OrthoDB" id="14512at2"/>
<dbReference type="eggNOG" id="ENOG5033XY8">
    <property type="taxonomic scope" value="Bacteria"/>
</dbReference>
<organism evidence="1 2">
    <name type="scientific">Thermovibrio ammonificans (strain DSM 15698 / JCM 12110 / HB-1)</name>
    <dbReference type="NCBI Taxonomy" id="648996"/>
    <lineage>
        <taxon>Bacteria</taxon>
        <taxon>Pseudomonadati</taxon>
        <taxon>Aquificota</taxon>
        <taxon>Aquificia</taxon>
        <taxon>Desulfurobacteriales</taxon>
        <taxon>Desulfurobacteriaceae</taxon>
        <taxon>Thermovibrio</taxon>
    </lineage>
</organism>
<proteinExistence type="predicted"/>
<dbReference type="RefSeq" id="WP_013537501.1">
    <property type="nucleotide sequence ID" value="NC_014926.1"/>
</dbReference>
<keyword evidence="2" id="KW-1185">Reference proteome</keyword>
<dbReference type="EMBL" id="CP002444">
    <property type="protein sequence ID" value="ADU96715.1"/>
    <property type="molecule type" value="Genomic_DNA"/>
</dbReference>
<sequence length="257" mass="29674">MVRVTLLVLIGVLAFFSEALSGERVCIVNTYSIPPAKKLEKLLRKELATRNYLVTEGDCTVRILIGTPAVEKALKDDAPGVKRNIYTFVLFPEVLGLNRKSNFYGVRIFPLPSRTVRDFFRSRRLRRRLVVVPVSKEMEKIATLYLPRKYFRVVTFSDTPTEVFRTLLRYRYVYIFPDPKLLKLVNLLTLLDFGKKNRLVFLTGLPDLAHYGVDFTEPIDYKRLASELVDLIEKTPRAKILPCPLKRGYAESKTLRN</sequence>